<evidence type="ECO:0000313" key="3">
    <source>
        <dbReference type="Proteomes" id="UP000006906"/>
    </source>
</evidence>
<dbReference type="PANTHER" id="PTHR20961:SF124">
    <property type="entry name" value="GLYCOSYLTRANSFERASE"/>
    <property type="match status" value="1"/>
</dbReference>
<accession>A0A2K3D228</accession>
<keyword evidence="3" id="KW-1185">Reference proteome</keyword>
<dbReference type="KEGG" id="cre:CHLRE_12g491000v5"/>
<name>A0A2K3D228_CHLRE</name>
<feature type="region of interest" description="Disordered" evidence="1">
    <location>
        <begin position="224"/>
        <end position="255"/>
    </location>
</feature>
<feature type="compositionally biased region" description="Gly residues" evidence="1">
    <location>
        <begin position="224"/>
        <end position="240"/>
    </location>
</feature>
<protein>
    <submittedName>
        <fullName evidence="2">Uncharacterized protein</fullName>
    </submittedName>
</protein>
<dbReference type="InParanoid" id="A0A2K3D228"/>
<evidence type="ECO:0000256" key="1">
    <source>
        <dbReference type="SAM" id="MobiDB-lite"/>
    </source>
</evidence>
<dbReference type="Proteomes" id="UP000006906">
    <property type="component" value="Chromosome 12"/>
</dbReference>
<proteinExistence type="predicted"/>
<dbReference type="OMA" id="WVDVHMA"/>
<dbReference type="OrthoDB" id="531869at2759"/>
<dbReference type="Gramene" id="PNW74598">
    <property type="protein sequence ID" value="PNW74598"/>
    <property type="gene ID" value="CHLRE_12g491000v5"/>
</dbReference>
<reference evidence="2 3" key="1">
    <citation type="journal article" date="2007" name="Science">
        <title>The Chlamydomonas genome reveals the evolution of key animal and plant functions.</title>
        <authorList>
            <person name="Merchant S.S."/>
            <person name="Prochnik S.E."/>
            <person name="Vallon O."/>
            <person name="Harris E.H."/>
            <person name="Karpowicz S.J."/>
            <person name="Witman G.B."/>
            <person name="Terry A."/>
            <person name="Salamov A."/>
            <person name="Fritz-Laylin L.K."/>
            <person name="Marechal-Drouard L."/>
            <person name="Marshall W.F."/>
            <person name="Qu L.H."/>
            <person name="Nelson D.R."/>
            <person name="Sanderfoot A.A."/>
            <person name="Spalding M.H."/>
            <person name="Kapitonov V.V."/>
            <person name="Ren Q."/>
            <person name="Ferris P."/>
            <person name="Lindquist E."/>
            <person name="Shapiro H."/>
            <person name="Lucas S.M."/>
            <person name="Grimwood J."/>
            <person name="Schmutz J."/>
            <person name="Cardol P."/>
            <person name="Cerutti H."/>
            <person name="Chanfreau G."/>
            <person name="Chen C.L."/>
            <person name="Cognat V."/>
            <person name="Croft M.T."/>
            <person name="Dent R."/>
            <person name="Dutcher S."/>
            <person name="Fernandez E."/>
            <person name="Fukuzawa H."/>
            <person name="Gonzalez-Ballester D."/>
            <person name="Gonzalez-Halphen D."/>
            <person name="Hallmann A."/>
            <person name="Hanikenne M."/>
            <person name="Hippler M."/>
            <person name="Inwood W."/>
            <person name="Jabbari K."/>
            <person name="Kalanon M."/>
            <person name="Kuras R."/>
            <person name="Lefebvre P.A."/>
            <person name="Lemaire S.D."/>
            <person name="Lobanov A.V."/>
            <person name="Lohr M."/>
            <person name="Manuell A."/>
            <person name="Meier I."/>
            <person name="Mets L."/>
            <person name="Mittag M."/>
            <person name="Mittelmeier T."/>
            <person name="Moroney J.V."/>
            <person name="Moseley J."/>
            <person name="Napoli C."/>
            <person name="Nedelcu A.M."/>
            <person name="Niyogi K."/>
            <person name="Novoselov S.V."/>
            <person name="Paulsen I.T."/>
            <person name="Pazour G."/>
            <person name="Purton S."/>
            <person name="Ral J.P."/>
            <person name="Riano-Pachon D.M."/>
            <person name="Riekhof W."/>
            <person name="Rymarquis L."/>
            <person name="Schroda M."/>
            <person name="Stern D."/>
            <person name="Umen J."/>
            <person name="Willows R."/>
            <person name="Wilson N."/>
            <person name="Zimmer S.L."/>
            <person name="Allmer J."/>
            <person name="Balk J."/>
            <person name="Bisova K."/>
            <person name="Chen C.J."/>
            <person name="Elias M."/>
            <person name="Gendler K."/>
            <person name="Hauser C."/>
            <person name="Lamb M.R."/>
            <person name="Ledford H."/>
            <person name="Long J.C."/>
            <person name="Minagawa J."/>
            <person name="Page M.D."/>
            <person name="Pan J."/>
            <person name="Pootakham W."/>
            <person name="Roje S."/>
            <person name="Rose A."/>
            <person name="Stahlberg E."/>
            <person name="Terauchi A.M."/>
            <person name="Yang P."/>
            <person name="Ball S."/>
            <person name="Bowler C."/>
            <person name="Dieckmann C.L."/>
            <person name="Gladyshev V.N."/>
            <person name="Green P."/>
            <person name="Jorgensen R."/>
            <person name="Mayfield S."/>
            <person name="Mueller-Roeber B."/>
            <person name="Rajamani S."/>
            <person name="Sayre R.T."/>
            <person name="Brokstein P."/>
            <person name="Dubchak I."/>
            <person name="Goodstein D."/>
            <person name="Hornick L."/>
            <person name="Huang Y.W."/>
            <person name="Jhaveri J."/>
            <person name="Luo Y."/>
            <person name="Martinez D."/>
            <person name="Ngau W.C."/>
            <person name="Otillar B."/>
            <person name="Poliakov A."/>
            <person name="Porter A."/>
            <person name="Szajkowski L."/>
            <person name="Werner G."/>
            <person name="Zhou K."/>
            <person name="Grigoriev I.V."/>
            <person name="Rokhsar D.S."/>
            <person name="Grossman A.R."/>
        </authorList>
    </citation>
    <scope>NUCLEOTIDE SEQUENCE [LARGE SCALE GENOMIC DNA]</scope>
    <source>
        <strain evidence="3">CC-503</strain>
    </source>
</reference>
<dbReference type="InterPro" id="IPR007657">
    <property type="entry name" value="Glycosyltransferase_61"/>
</dbReference>
<sequence length="620" mass="63972">MNGASGLDDLRSWGTAWNIPGHTNSDAIVGNQDAWTLQVRLATALEASPLLRRLHAELQQHLQQQPGKSSSSSSSSSSTHGTYASAAAGEGAGAAAAAAAAATAPSGTLWSSAFSRCTLPVVLLADWFFNFSEFFENAATAATYLLQRQGMLPDRLATLVLATPAGLDSPPFHRSLLAHLTSRQILTLAELAEWATAAEIQAGLLGAGSGGAAGAAEAAALGHGSGGGGGGGQQHGGGGGRRGHGGGDHHPRVGWTGEGTAMRCFQKAVVCKLIGSPMPPLDTAAAVVRHVEASPHGLAEDPLGFYPRKPEAAVAATTTAAAAGAGAEALQPPPTLHEDTTLRVVFEARAGSTRNIRNLHQVMEACDKWGADFKAGPFTRIACRALATADTPDLHGGARLRHTMAAVRSAHVLVAMHGAGAANALFLRADGGGSAAGGLRAATALLEVRPCGFGSRFEWWVDVHMAVHLPRSGDAIHFHAYNLEDPAQCSPADWVLAIKAPGPGTPNTRHGMGHAMRDQHVTLQPEGLRAMLTHVASMLRDPEGYGRAREQGNLHGYALPTPGTEAVALEQTAAGDEEVPAPARGALCGVVLGPPGLAPVNMTEHLKGSPQWLLQPRSGR</sequence>
<gene>
    <name evidence="2" type="ORF">CHLRE_12g491000v5</name>
</gene>
<dbReference type="RefSeq" id="XP_042918018.1">
    <property type="nucleotide sequence ID" value="XM_043067918.1"/>
</dbReference>
<dbReference type="EMBL" id="CM008973">
    <property type="protein sequence ID" value="PNW74598.1"/>
    <property type="molecule type" value="Genomic_DNA"/>
</dbReference>
<feature type="region of interest" description="Disordered" evidence="1">
    <location>
        <begin position="61"/>
        <end position="84"/>
    </location>
</feature>
<organism evidence="2 3">
    <name type="scientific">Chlamydomonas reinhardtii</name>
    <name type="common">Chlamydomonas smithii</name>
    <dbReference type="NCBI Taxonomy" id="3055"/>
    <lineage>
        <taxon>Eukaryota</taxon>
        <taxon>Viridiplantae</taxon>
        <taxon>Chlorophyta</taxon>
        <taxon>core chlorophytes</taxon>
        <taxon>Chlorophyceae</taxon>
        <taxon>CS clade</taxon>
        <taxon>Chlamydomonadales</taxon>
        <taxon>Chlamydomonadaceae</taxon>
        <taxon>Chlamydomonas</taxon>
    </lineage>
</organism>
<evidence type="ECO:0000313" key="2">
    <source>
        <dbReference type="EMBL" id="PNW74598.1"/>
    </source>
</evidence>
<dbReference type="GO" id="GO:0016757">
    <property type="term" value="F:glycosyltransferase activity"/>
    <property type="evidence" value="ECO:0000318"/>
    <property type="project" value="GO_Central"/>
</dbReference>
<dbReference type="AlphaFoldDB" id="A0A2K3D228"/>
<dbReference type="PANTHER" id="PTHR20961">
    <property type="entry name" value="GLYCOSYLTRANSFERASE"/>
    <property type="match status" value="1"/>
</dbReference>
<dbReference type="ExpressionAtlas" id="A0A2K3D228">
    <property type="expression patterns" value="baseline"/>
</dbReference>
<dbReference type="GeneID" id="5716712"/>